<sequence>MLTISSCNSLQLQIELISARLSLIQEDGYYSWGLNQIAKAVSFSINDCKLVSTFNSITLSDYIWSLQAPATYGESLSAQVVDEQLSQRSISGSLLKYLSKLQVSYLKVDEEPAIRTNTTILLGNIASYLDEGMTIY</sequence>
<dbReference type="InterPro" id="IPR011989">
    <property type="entry name" value="ARM-like"/>
</dbReference>
<name>A0A6N2NHV6_SALVM</name>
<proteinExistence type="predicted"/>
<dbReference type="Gene3D" id="1.25.10.10">
    <property type="entry name" value="Leucine-rich Repeat Variant"/>
    <property type="match status" value="1"/>
</dbReference>
<accession>A0A6N2NHV6</accession>
<dbReference type="PANTHER" id="PTHR12984">
    <property type="entry name" value="SCY1-RELATED S/T PROTEIN KINASE-LIKE"/>
    <property type="match status" value="1"/>
</dbReference>
<evidence type="ECO:0000313" key="1">
    <source>
        <dbReference type="EMBL" id="VFU61060.1"/>
    </source>
</evidence>
<gene>
    <name evidence="1" type="ORF">SVIM_LOCUS455674</name>
</gene>
<organism evidence="1">
    <name type="scientific">Salix viminalis</name>
    <name type="common">Common osier</name>
    <name type="synonym">Basket willow</name>
    <dbReference type="NCBI Taxonomy" id="40686"/>
    <lineage>
        <taxon>Eukaryota</taxon>
        <taxon>Viridiplantae</taxon>
        <taxon>Streptophyta</taxon>
        <taxon>Embryophyta</taxon>
        <taxon>Tracheophyta</taxon>
        <taxon>Spermatophyta</taxon>
        <taxon>Magnoliopsida</taxon>
        <taxon>eudicotyledons</taxon>
        <taxon>Gunneridae</taxon>
        <taxon>Pentapetalae</taxon>
        <taxon>rosids</taxon>
        <taxon>fabids</taxon>
        <taxon>Malpighiales</taxon>
        <taxon>Salicaceae</taxon>
        <taxon>Saliceae</taxon>
        <taxon>Salix</taxon>
    </lineage>
</organism>
<dbReference type="AlphaFoldDB" id="A0A6N2NHV6"/>
<reference evidence="1" key="1">
    <citation type="submission" date="2019-03" db="EMBL/GenBank/DDBJ databases">
        <authorList>
            <person name="Mank J."/>
            <person name="Almeida P."/>
        </authorList>
    </citation>
    <scope>NUCLEOTIDE SEQUENCE</scope>
    <source>
        <strain evidence="1">78183</strain>
    </source>
</reference>
<dbReference type="EMBL" id="CAADRP010002096">
    <property type="protein sequence ID" value="VFU61060.1"/>
    <property type="molecule type" value="Genomic_DNA"/>
</dbReference>
<protein>
    <submittedName>
        <fullName evidence="1">Uncharacterized protein</fullName>
    </submittedName>
</protein>
<dbReference type="PANTHER" id="PTHR12984:SF3">
    <property type="entry name" value="N-TERMINAL KINASE-LIKE PROTEIN"/>
    <property type="match status" value="1"/>
</dbReference>
<dbReference type="InterPro" id="IPR051177">
    <property type="entry name" value="CIK-Related_Protein"/>
</dbReference>